<evidence type="ECO:0000313" key="2">
    <source>
        <dbReference type="Proteomes" id="UP000593561"/>
    </source>
</evidence>
<evidence type="ECO:0000313" key="1">
    <source>
        <dbReference type="EMBL" id="MBA0605454.1"/>
    </source>
</evidence>
<reference evidence="1 2" key="1">
    <citation type="journal article" date="2019" name="Genome Biol. Evol.">
        <title>Insights into the evolution of the New World diploid cottons (Gossypium, subgenus Houzingenia) based on genome sequencing.</title>
        <authorList>
            <person name="Grover C.E."/>
            <person name="Arick M.A. 2nd"/>
            <person name="Thrash A."/>
            <person name="Conover J.L."/>
            <person name="Sanders W.S."/>
            <person name="Peterson D.G."/>
            <person name="Frelichowski J.E."/>
            <person name="Scheffler J.A."/>
            <person name="Scheffler B.E."/>
            <person name="Wendel J.F."/>
        </authorList>
    </citation>
    <scope>NUCLEOTIDE SEQUENCE [LARGE SCALE GENOMIC DNA]</scope>
    <source>
        <strain evidence="1">27</strain>
        <tissue evidence="1">Leaf</tissue>
    </source>
</reference>
<name>A0A7J8QV41_GOSDV</name>
<comment type="caution">
    <text evidence="1">The sequence shown here is derived from an EMBL/GenBank/DDBJ whole genome shotgun (WGS) entry which is preliminary data.</text>
</comment>
<protein>
    <submittedName>
        <fullName evidence="1">Uncharacterized protein</fullName>
    </submittedName>
</protein>
<keyword evidence="2" id="KW-1185">Reference proteome</keyword>
<dbReference type="AlphaFoldDB" id="A0A7J8QV41"/>
<proteinExistence type="predicted"/>
<organism evidence="1 2">
    <name type="scientific">Gossypium davidsonii</name>
    <name type="common">Davidson's cotton</name>
    <name type="synonym">Gossypium klotzschianum subsp. davidsonii</name>
    <dbReference type="NCBI Taxonomy" id="34287"/>
    <lineage>
        <taxon>Eukaryota</taxon>
        <taxon>Viridiplantae</taxon>
        <taxon>Streptophyta</taxon>
        <taxon>Embryophyta</taxon>
        <taxon>Tracheophyta</taxon>
        <taxon>Spermatophyta</taxon>
        <taxon>Magnoliopsida</taxon>
        <taxon>eudicotyledons</taxon>
        <taxon>Gunneridae</taxon>
        <taxon>Pentapetalae</taxon>
        <taxon>rosids</taxon>
        <taxon>malvids</taxon>
        <taxon>Malvales</taxon>
        <taxon>Malvaceae</taxon>
        <taxon>Malvoideae</taxon>
        <taxon>Gossypium</taxon>
    </lineage>
</organism>
<sequence>MVIHNHMVIRTKSKTL</sequence>
<dbReference type="EMBL" id="JABFAC010000001">
    <property type="protein sequence ID" value="MBA0605454.1"/>
    <property type="molecule type" value="Genomic_DNA"/>
</dbReference>
<dbReference type="Proteomes" id="UP000593561">
    <property type="component" value="Unassembled WGS sequence"/>
</dbReference>
<gene>
    <name evidence="1" type="ORF">Godav_018027</name>
</gene>
<accession>A0A7J8QV41</accession>